<evidence type="ECO:0000256" key="2">
    <source>
        <dbReference type="ARBA" id="ARBA00022980"/>
    </source>
</evidence>
<organism evidence="4 5">
    <name type="scientific">Oryza rufipogon</name>
    <name type="common">Brownbeard rice</name>
    <name type="synonym">Asian wild rice</name>
    <dbReference type="NCBI Taxonomy" id="4529"/>
    <lineage>
        <taxon>Eukaryota</taxon>
        <taxon>Viridiplantae</taxon>
        <taxon>Streptophyta</taxon>
        <taxon>Embryophyta</taxon>
        <taxon>Tracheophyta</taxon>
        <taxon>Spermatophyta</taxon>
        <taxon>Magnoliopsida</taxon>
        <taxon>Liliopsida</taxon>
        <taxon>Poales</taxon>
        <taxon>Poaceae</taxon>
        <taxon>BOP clade</taxon>
        <taxon>Oryzoideae</taxon>
        <taxon>Oryzeae</taxon>
        <taxon>Oryzinae</taxon>
        <taxon>Oryza</taxon>
    </lineage>
</organism>
<reference evidence="4" key="2">
    <citation type="submission" date="2015-06" db="UniProtKB">
        <authorList>
            <consortium name="EnsemblPlants"/>
        </authorList>
    </citation>
    <scope>IDENTIFICATION</scope>
</reference>
<evidence type="ECO:0000256" key="3">
    <source>
        <dbReference type="ARBA" id="ARBA00023274"/>
    </source>
</evidence>
<dbReference type="HOGENOM" id="CLU_074937_0_0_1"/>
<proteinExistence type="inferred from homology"/>
<dbReference type="PANTHER" id="PTHR11759">
    <property type="entry name" value="40S RIBOSOMAL PROTEIN S14/30S RIBOSOMAL PROTEIN S11"/>
    <property type="match status" value="1"/>
</dbReference>
<dbReference type="eggNOG" id="KOG0407">
    <property type="taxonomic scope" value="Eukaryota"/>
</dbReference>
<dbReference type="EnsemblPlants" id="ORUFI02G00510.1">
    <property type="protein sequence ID" value="ORUFI02G00510.1"/>
    <property type="gene ID" value="ORUFI02G00510"/>
</dbReference>
<dbReference type="OMA" id="KADCDES"/>
<evidence type="ECO:0000313" key="4">
    <source>
        <dbReference type="EnsemblPlants" id="ORUFI02G00510.1"/>
    </source>
</evidence>
<dbReference type="Proteomes" id="UP000008022">
    <property type="component" value="Unassembled WGS sequence"/>
</dbReference>
<dbReference type="AlphaFoldDB" id="A0A0E0N8M0"/>
<dbReference type="Gramene" id="ORUFI02G00510.1">
    <property type="protein sequence ID" value="ORUFI02G00510.1"/>
    <property type="gene ID" value="ORUFI02G00510"/>
</dbReference>
<protein>
    <submittedName>
        <fullName evidence="4">Uncharacterized protein</fullName>
    </submittedName>
</protein>
<dbReference type="GO" id="GO:0003735">
    <property type="term" value="F:structural constituent of ribosome"/>
    <property type="evidence" value="ECO:0007669"/>
    <property type="project" value="InterPro"/>
</dbReference>
<accession>A0A0E0N8M0</accession>
<dbReference type="GO" id="GO:0006412">
    <property type="term" value="P:translation"/>
    <property type="evidence" value="ECO:0007669"/>
    <property type="project" value="InterPro"/>
</dbReference>
<dbReference type="InterPro" id="IPR036967">
    <property type="entry name" value="Ribosomal_uS11_sf"/>
</dbReference>
<evidence type="ECO:0000313" key="5">
    <source>
        <dbReference type="Proteomes" id="UP000008022"/>
    </source>
</evidence>
<reference evidence="5" key="1">
    <citation type="submission" date="2013-06" db="EMBL/GenBank/DDBJ databases">
        <authorList>
            <person name="Zhao Q."/>
        </authorList>
    </citation>
    <scope>NUCLEOTIDE SEQUENCE</scope>
    <source>
        <strain evidence="5">cv. W1943</strain>
    </source>
</reference>
<dbReference type="Pfam" id="PF00411">
    <property type="entry name" value="Ribosomal_S11"/>
    <property type="match status" value="1"/>
</dbReference>
<sequence>MALQLSGLAEVVREVGVAPGPRRVVIISDIQAGDAAVIDELMAIQLGVDASWEFVNRERLRRMGRTYNLLKMVEAVLPGLIDDPYHASDFLRDMEHKIRTRATFSGVSFRVLAVEFCNLLRDYNDRIIADPPVSTREELQDHINELIAQLDDLLHQTCTLRQDDPVGGGMNIKSDCDEPSPHCSCVGQTDISWVTYFWNSVEFELTYCLAVGGGMKIKADCDESSPYAAMLVSQDVALCCKYRTNGQILGDCFLEFCLIMLCAAGGNKTNTPGPDAQSALRALALARSGMNIGRIGSRSQLLLVCCPDLVSCDLLNDDGPVC</sequence>
<dbReference type="STRING" id="4529.A0A0E0N8M0"/>
<dbReference type="InterPro" id="IPR001971">
    <property type="entry name" value="Ribosomal_uS11"/>
</dbReference>
<evidence type="ECO:0000256" key="1">
    <source>
        <dbReference type="ARBA" id="ARBA00006194"/>
    </source>
</evidence>
<name>A0A0E0N8M0_ORYRU</name>
<dbReference type="Gene3D" id="3.30.420.80">
    <property type="entry name" value="Ribosomal protein S11"/>
    <property type="match status" value="1"/>
</dbReference>
<dbReference type="GO" id="GO:1990904">
    <property type="term" value="C:ribonucleoprotein complex"/>
    <property type="evidence" value="ECO:0007669"/>
    <property type="project" value="UniProtKB-KW"/>
</dbReference>
<keyword evidence="2" id="KW-0689">Ribosomal protein</keyword>
<comment type="similarity">
    <text evidence="1">Belongs to the universal ribosomal protein uS11 family.</text>
</comment>
<keyword evidence="5" id="KW-1185">Reference proteome</keyword>
<dbReference type="GO" id="GO:0005840">
    <property type="term" value="C:ribosome"/>
    <property type="evidence" value="ECO:0007669"/>
    <property type="project" value="UniProtKB-KW"/>
</dbReference>
<keyword evidence="3" id="KW-0687">Ribonucleoprotein</keyword>